<comment type="caution">
    <text evidence="2">The sequence shown here is derived from an EMBL/GenBank/DDBJ whole genome shotgun (WGS) entry which is preliminary data.</text>
</comment>
<accession>A0A392TP28</accession>
<reference evidence="2 3" key="1">
    <citation type="journal article" date="2018" name="Front. Plant Sci.">
        <title>Red Clover (Trifolium pratense) and Zigzag Clover (T. medium) - A Picture of Genomic Similarities and Differences.</title>
        <authorList>
            <person name="Dluhosova J."/>
            <person name="Istvanek J."/>
            <person name="Nedelnik J."/>
            <person name="Repkova J."/>
        </authorList>
    </citation>
    <scope>NUCLEOTIDE SEQUENCE [LARGE SCALE GENOMIC DNA]</scope>
    <source>
        <strain evidence="3">cv. 10/8</strain>
        <tissue evidence="2">Leaf</tissue>
    </source>
</reference>
<evidence type="ECO:0000256" key="1">
    <source>
        <dbReference type="SAM" id="MobiDB-lite"/>
    </source>
</evidence>
<dbReference type="EMBL" id="LXQA010609088">
    <property type="protein sequence ID" value="MCI61920.1"/>
    <property type="molecule type" value="Genomic_DNA"/>
</dbReference>
<feature type="compositionally biased region" description="Basic and acidic residues" evidence="1">
    <location>
        <begin position="10"/>
        <end position="22"/>
    </location>
</feature>
<proteinExistence type="predicted"/>
<keyword evidence="3" id="KW-1185">Reference proteome</keyword>
<protein>
    <submittedName>
        <fullName evidence="2">Uncharacterized protein</fullName>
    </submittedName>
</protein>
<dbReference type="Proteomes" id="UP000265520">
    <property type="component" value="Unassembled WGS sequence"/>
</dbReference>
<dbReference type="AlphaFoldDB" id="A0A392TP28"/>
<name>A0A392TP28_9FABA</name>
<organism evidence="2 3">
    <name type="scientific">Trifolium medium</name>
    <dbReference type="NCBI Taxonomy" id="97028"/>
    <lineage>
        <taxon>Eukaryota</taxon>
        <taxon>Viridiplantae</taxon>
        <taxon>Streptophyta</taxon>
        <taxon>Embryophyta</taxon>
        <taxon>Tracheophyta</taxon>
        <taxon>Spermatophyta</taxon>
        <taxon>Magnoliopsida</taxon>
        <taxon>eudicotyledons</taxon>
        <taxon>Gunneridae</taxon>
        <taxon>Pentapetalae</taxon>
        <taxon>rosids</taxon>
        <taxon>fabids</taxon>
        <taxon>Fabales</taxon>
        <taxon>Fabaceae</taxon>
        <taxon>Papilionoideae</taxon>
        <taxon>50 kb inversion clade</taxon>
        <taxon>NPAAA clade</taxon>
        <taxon>Hologalegina</taxon>
        <taxon>IRL clade</taxon>
        <taxon>Trifolieae</taxon>
        <taxon>Trifolium</taxon>
    </lineage>
</organism>
<sequence>SVYDLMEEAQQLRKPDMAKQDEGAESAAGALPGGSGEIN</sequence>
<feature type="non-terminal residue" evidence="2">
    <location>
        <position position="1"/>
    </location>
</feature>
<evidence type="ECO:0000313" key="2">
    <source>
        <dbReference type="EMBL" id="MCI61920.1"/>
    </source>
</evidence>
<feature type="region of interest" description="Disordered" evidence="1">
    <location>
        <begin position="1"/>
        <end position="39"/>
    </location>
</feature>
<evidence type="ECO:0000313" key="3">
    <source>
        <dbReference type="Proteomes" id="UP000265520"/>
    </source>
</evidence>